<sequence length="110" mass="13234">MKDYAQTVNLKDDPEVIRQYEHYHATIWPEVLASLKEVGILDMKIYRLGRRLFMFMQTEDDFEPAVDFPRYLTLHPRCQVWEDMMGSFQEPVPEVQPGEKWAMMKKVFEF</sequence>
<dbReference type="SUPFAM" id="SSF54909">
    <property type="entry name" value="Dimeric alpha+beta barrel"/>
    <property type="match status" value="1"/>
</dbReference>
<accession>A0AA49GMP8</accession>
<dbReference type="Pfam" id="PF05336">
    <property type="entry name" value="rhaM"/>
    <property type="match status" value="1"/>
</dbReference>
<reference evidence="1" key="2">
    <citation type="journal article" date="2024" name="Antonie Van Leeuwenhoek">
        <title>Roseihalotalea indica gen. nov., sp. nov., a halophilic Bacteroidetes from mesopelagic Southwest Indian Ocean with higher carbohydrate metabolic potential.</title>
        <authorList>
            <person name="Chen B."/>
            <person name="Zhang M."/>
            <person name="Lin D."/>
            <person name="Ye J."/>
            <person name="Tang K."/>
        </authorList>
    </citation>
    <scope>NUCLEOTIDE SEQUENCE</scope>
    <source>
        <strain evidence="1">TK19036</strain>
    </source>
</reference>
<dbReference type="PANTHER" id="PTHR43239:SF1">
    <property type="entry name" value="UPF0734 PROTEIN DDB_G0273871_DDB_G0273177"/>
    <property type="match status" value="1"/>
</dbReference>
<dbReference type="InterPro" id="IPR011008">
    <property type="entry name" value="Dimeric_a/b-barrel"/>
</dbReference>
<dbReference type="InterPro" id="IPR052996">
    <property type="entry name" value="Carb_Metab_Mutarotase"/>
</dbReference>
<dbReference type="Gene3D" id="3.30.70.100">
    <property type="match status" value="1"/>
</dbReference>
<dbReference type="InterPro" id="IPR008000">
    <property type="entry name" value="Rham/fucose_mutarotase"/>
</dbReference>
<dbReference type="EMBL" id="CP120682">
    <property type="protein sequence ID" value="WKN37018.1"/>
    <property type="molecule type" value="Genomic_DNA"/>
</dbReference>
<dbReference type="AlphaFoldDB" id="A0AA49GMP8"/>
<dbReference type="GO" id="GO:0016857">
    <property type="term" value="F:racemase and epimerase activity, acting on carbohydrates and derivatives"/>
    <property type="evidence" value="ECO:0007669"/>
    <property type="project" value="InterPro"/>
</dbReference>
<name>A0AA49GMP8_9BACT</name>
<dbReference type="PANTHER" id="PTHR43239">
    <property type="entry name" value="UPF0734 PROTEIN DDB_G0273871/DDB_G0273177"/>
    <property type="match status" value="1"/>
</dbReference>
<organism evidence="1">
    <name type="scientific">Roseihalotalea indica</name>
    <dbReference type="NCBI Taxonomy" id="2867963"/>
    <lineage>
        <taxon>Bacteria</taxon>
        <taxon>Pseudomonadati</taxon>
        <taxon>Bacteroidota</taxon>
        <taxon>Cytophagia</taxon>
        <taxon>Cytophagales</taxon>
        <taxon>Catalimonadaceae</taxon>
        <taxon>Roseihalotalea</taxon>
    </lineage>
</organism>
<reference evidence="1" key="1">
    <citation type="journal article" date="2023" name="Comput. Struct. Biotechnol. J.">
        <title>Discovery of a novel marine Bacteroidetes with a rich repertoire of carbohydrate-active enzymes.</title>
        <authorList>
            <person name="Chen B."/>
            <person name="Liu G."/>
            <person name="Chen Q."/>
            <person name="Wang H."/>
            <person name="Liu L."/>
            <person name="Tang K."/>
        </authorList>
    </citation>
    <scope>NUCLEOTIDE SEQUENCE</scope>
    <source>
        <strain evidence="1">TK19036</strain>
    </source>
</reference>
<proteinExistence type="predicted"/>
<evidence type="ECO:0000313" key="1">
    <source>
        <dbReference type="EMBL" id="WKN37018.1"/>
    </source>
</evidence>
<protein>
    <submittedName>
        <fullName evidence="1">L-rhamnose mutarotase</fullName>
    </submittedName>
</protein>
<gene>
    <name evidence="1" type="ORF">K4G66_32125</name>
</gene>